<name>S5FXK6_VIBHA</name>
<keyword evidence="1" id="KW-0614">Plasmid</keyword>
<evidence type="ECO:0000313" key="1">
    <source>
        <dbReference type="EMBL" id="AGQ45488.1"/>
    </source>
</evidence>
<dbReference type="PANTHER" id="PTHR35404:SF8">
    <property type="entry name" value="TRANSPOSASE OF TN10"/>
    <property type="match status" value="1"/>
</dbReference>
<reference evidence="1" key="2">
    <citation type="journal article" date="2013" name="Aquaculture">
        <title>Development of TaqMan real-time PCR assays for monitoring Vibrio harveyi infection and a plasmid harbored by virulent strains in European abalone Haliotis tuberculata aquaculture.</title>
        <authorList>
            <person name="Schikorski D."/>
            <person name="Renault T."/>
            <person name="Paillard C."/>
            <person name="Bidault-Toffin A."/>
            <person name="Tourbiez D."/>
            <person name="Saulnier D."/>
        </authorList>
    </citation>
    <scope>NUCLEOTIDE SEQUENCE</scope>
    <source>
        <strain evidence="1">ORM4</strain>
        <plasmid evidence="1">pVCR1</plasmid>
    </source>
</reference>
<accession>S5FXK6</accession>
<evidence type="ECO:0000313" key="2">
    <source>
        <dbReference type="EMBL" id="AGW25584.1"/>
    </source>
</evidence>
<organism evidence="1">
    <name type="scientific">Vibrio harveyi</name>
    <name type="common">Beneckea harveyi</name>
    <dbReference type="NCBI Taxonomy" id="669"/>
    <lineage>
        <taxon>Bacteria</taxon>
        <taxon>Pseudomonadati</taxon>
        <taxon>Pseudomonadota</taxon>
        <taxon>Gammaproteobacteria</taxon>
        <taxon>Vibrionales</taxon>
        <taxon>Vibrionaceae</taxon>
        <taxon>Vibrio</taxon>
    </lineage>
</organism>
<dbReference type="EMBL" id="KC329496">
    <property type="protein sequence ID" value="AGW25584.1"/>
    <property type="molecule type" value="Genomic_DNA"/>
</dbReference>
<reference evidence="2" key="1">
    <citation type="submission" date="2012-12" db="EMBL/GenBank/DDBJ databases">
        <title>pVCR1, a Vibrio harveyi plasmid specifically found in strains pathogenic for the European abalone, Haliotis tuberculata Linnaeus, 1758.</title>
        <authorList>
            <person name="Travers M.-A."/>
            <person name="Bidault-Toffin A."/>
            <person name="Barbou A."/>
            <person name="Schikorski D."/>
            <person name="Huchette S."/>
            <person name="Paillard C."/>
            <person name="Koken M."/>
        </authorList>
    </citation>
    <scope>NUCLEOTIDE SEQUENCE</scope>
    <source>
        <strain evidence="2">Lem07014</strain>
        <plasmid evidence="2">pVCR1</plasmid>
    </source>
</reference>
<dbReference type="PANTHER" id="PTHR35404">
    <property type="entry name" value="TRANSPOSASE OF TN10"/>
    <property type="match status" value="1"/>
</dbReference>
<sequence length="62" mass="6937">MCELDILHDSLYQFCSELHLKRLNSLTLACYALLESRTLTGEALANVKAMNKVIGLGMPIRN</sequence>
<protein>
    <submittedName>
        <fullName evidence="1">Putative TnpA transposase</fullName>
    </submittedName>
</protein>
<dbReference type="EMBL" id="KC306506">
    <property type="protein sequence ID" value="AGQ45488.1"/>
    <property type="molecule type" value="Genomic_DNA"/>
</dbReference>
<proteinExistence type="predicted"/>
<dbReference type="AlphaFoldDB" id="S5FXK6"/>
<geneLocation type="plasmid" evidence="1">
    <name>pVCR1</name>
</geneLocation>